<feature type="domain" description="Rhodanese" evidence="2">
    <location>
        <begin position="50"/>
        <end position="141"/>
    </location>
</feature>
<dbReference type="PANTHER" id="PTHR43031">
    <property type="entry name" value="FAD-DEPENDENT OXIDOREDUCTASE"/>
    <property type="match status" value="1"/>
</dbReference>
<dbReference type="InterPro" id="IPR050229">
    <property type="entry name" value="GlpE_sulfurtransferase"/>
</dbReference>
<dbReference type="EMBL" id="JACXAF010000015">
    <property type="protein sequence ID" value="MBD1390204.1"/>
    <property type="molecule type" value="Genomic_DNA"/>
</dbReference>
<reference evidence="3" key="1">
    <citation type="submission" date="2020-09" db="EMBL/GenBank/DDBJ databases">
        <title>A novel bacterium of genus Neiella, isolated from South China Sea.</title>
        <authorList>
            <person name="Huang H."/>
            <person name="Mo K."/>
            <person name="Hu Y."/>
        </authorList>
    </citation>
    <scope>NUCLEOTIDE SEQUENCE</scope>
    <source>
        <strain evidence="3">HB171785</strain>
    </source>
</reference>
<name>A0A8J6QJE8_9GAMM</name>
<evidence type="ECO:0000313" key="3">
    <source>
        <dbReference type="EMBL" id="MBD1390204.1"/>
    </source>
</evidence>
<dbReference type="PANTHER" id="PTHR43031:SF18">
    <property type="entry name" value="RHODANESE-RELATED SULFURTRANSFERASES"/>
    <property type="match status" value="1"/>
</dbReference>
<dbReference type="AlphaFoldDB" id="A0A8J6QJE8"/>
<comment type="caution">
    <text evidence="3">The sequence shown here is derived from an EMBL/GenBank/DDBJ whole genome shotgun (WGS) entry which is preliminary data.</text>
</comment>
<dbReference type="SMART" id="SM00450">
    <property type="entry name" value="RHOD"/>
    <property type="match status" value="1"/>
</dbReference>
<dbReference type="CDD" id="cd00158">
    <property type="entry name" value="RHOD"/>
    <property type="match status" value="1"/>
</dbReference>
<dbReference type="InterPro" id="IPR001763">
    <property type="entry name" value="Rhodanese-like_dom"/>
</dbReference>
<keyword evidence="1" id="KW-0812">Transmembrane</keyword>
<dbReference type="Gene3D" id="3.40.250.10">
    <property type="entry name" value="Rhodanese-like domain"/>
    <property type="match status" value="1"/>
</dbReference>
<dbReference type="InterPro" id="IPR036873">
    <property type="entry name" value="Rhodanese-like_dom_sf"/>
</dbReference>
<dbReference type="Proteomes" id="UP000638014">
    <property type="component" value="Unassembled WGS sequence"/>
</dbReference>
<dbReference type="PROSITE" id="PS50206">
    <property type="entry name" value="RHODANESE_3"/>
    <property type="match status" value="1"/>
</dbReference>
<protein>
    <submittedName>
        <fullName evidence="3">Rhodanese-like domain-containing protein</fullName>
    </submittedName>
</protein>
<sequence>MDQLIEFVSANPLLSGAWIILAGMLIYSFIGGRFRGYQLVSPHELTMLVNRDNATVVDIRAVDTFRKGHIAGAKNIVASKITESNRSELEKLAGKPIIVVCEAGMTANKACATLKQLGLENIYSLRGGMNEWRQANLPVASK</sequence>
<evidence type="ECO:0000256" key="1">
    <source>
        <dbReference type="SAM" id="Phobius"/>
    </source>
</evidence>
<dbReference type="SUPFAM" id="SSF52821">
    <property type="entry name" value="Rhodanese/Cell cycle control phosphatase"/>
    <property type="match status" value="1"/>
</dbReference>
<evidence type="ECO:0000313" key="4">
    <source>
        <dbReference type="Proteomes" id="UP000638014"/>
    </source>
</evidence>
<keyword evidence="1" id="KW-1133">Transmembrane helix</keyword>
<feature type="transmembrane region" description="Helical" evidence="1">
    <location>
        <begin position="12"/>
        <end position="30"/>
    </location>
</feature>
<proteinExistence type="predicted"/>
<evidence type="ECO:0000259" key="2">
    <source>
        <dbReference type="PROSITE" id="PS50206"/>
    </source>
</evidence>
<dbReference type="RefSeq" id="WP_191145273.1">
    <property type="nucleotide sequence ID" value="NZ_JACXAF010000015.1"/>
</dbReference>
<dbReference type="Pfam" id="PF00581">
    <property type="entry name" value="Rhodanese"/>
    <property type="match status" value="1"/>
</dbReference>
<organism evidence="3 4">
    <name type="scientific">Neiella litorisoli</name>
    <dbReference type="NCBI Taxonomy" id="2771431"/>
    <lineage>
        <taxon>Bacteria</taxon>
        <taxon>Pseudomonadati</taxon>
        <taxon>Pseudomonadota</taxon>
        <taxon>Gammaproteobacteria</taxon>
        <taxon>Alteromonadales</taxon>
        <taxon>Echinimonadaceae</taxon>
        <taxon>Neiella</taxon>
    </lineage>
</organism>
<gene>
    <name evidence="3" type="ORF">IC617_12250</name>
</gene>
<keyword evidence="4" id="KW-1185">Reference proteome</keyword>
<keyword evidence="1" id="KW-0472">Membrane</keyword>
<accession>A0A8J6QJE8</accession>